<evidence type="ECO:0000313" key="4">
    <source>
        <dbReference type="Proteomes" id="UP000194159"/>
    </source>
</evidence>
<geneLocation type="plasmid" evidence="4">
    <name>pretnxc12e</name>
</geneLocation>
<proteinExistence type="predicted"/>
<dbReference type="InterPro" id="IPR044935">
    <property type="entry name" value="DUF5086_sf"/>
</dbReference>
<feature type="region of interest" description="Disordered" evidence="1">
    <location>
        <begin position="179"/>
        <end position="202"/>
    </location>
</feature>
<feature type="signal peptide" evidence="2">
    <location>
        <begin position="1"/>
        <end position="25"/>
    </location>
</feature>
<evidence type="ECO:0000256" key="1">
    <source>
        <dbReference type="SAM" id="MobiDB-lite"/>
    </source>
</evidence>
<reference evidence="3 4" key="1">
    <citation type="submission" date="2017-04" db="EMBL/GenBank/DDBJ databases">
        <title>Complete genome sequences of Rhizobium genomic linages associated to common bean (phaseolus vulgaris).</title>
        <authorList>
            <person name="Santamaria R.I."/>
            <person name="Bustos P."/>
            <person name="Perez-Carrascal O."/>
            <person name="Martinez-Flores I."/>
            <person name="Juarez S."/>
            <person name="Lozano L."/>
            <person name="Miranda F."/>
            <person name="Vinuesa P."/>
            <person name="Martinez-Romero E."/>
            <person name="Cevallos M.A."/>
            <person name="Romero D."/>
            <person name="Davila G."/>
            <person name="Gonzalez V."/>
        </authorList>
    </citation>
    <scope>NUCLEOTIDE SEQUENCE [LARGE SCALE GENOMIC DNA]</scope>
    <source>
        <strain evidence="3 4">NXC12</strain>
        <plasmid evidence="4">pretnxc12e</plasmid>
    </source>
</reference>
<gene>
    <name evidence="3" type="ORF">NXC12_PE00600</name>
</gene>
<evidence type="ECO:0000313" key="3">
    <source>
        <dbReference type="EMBL" id="ARQ14194.1"/>
    </source>
</evidence>
<dbReference type="AlphaFoldDB" id="A0AAN1BMY8"/>
<dbReference type="Pfam" id="PF16985">
    <property type="entry name" value="DUF5086"/>
    <property type="match status" value="1"/>
</dbReference>
<evidence type="ECO:0000256" key="2">
    <source>
        <dbReference type="SAM" id="SignalP"/>
    </source>
</evidence>
<feature type="chain" id="PRO_5042931154" evidence="2">
    <location>
        <begin position="26"/>
        <end position="202"/>
    </location>
</feature>
<sequence length="202" mass="22440">MPPAKSLTVLLAVAAIWGQTSWARAEAVGRPTDIILSVSPRTGRQATVHKVPDPGEDDPYYHVEVIVKERRTPPWQFKRLANPCLGHGQCVEQKPLATKSQDLFLQGYRIPDRLPELARAAPPAEGGGCLPHDDPQMRRHRRQALGRRKSRLQNFRKCNLALTMSHKTTLARENIVARPPAAGWPNFPGPPVPADPDRITPN</sequence>
<name>A0AAN1BMY8_RHIET</name>
<dbReference type="EMBL" id="CP020911">
    <property type="protein sequence ID" value="ARQ14194.1"/>
    <property type="molecule type" value="Genomic_DNA"/>
</dbReference>
<dbReference type="InterPro" id="IPR031561">
    <property type="entry name" value="DUF5086"/>
</dbReference>
<organism evidence="3 4">
    <name type="scientific">Rhizobium etli</name>
    <dbReference type="NCBI Taxonomy" id="29449"/>
    <lineage>
        <taxon>Bacteria</taxon>
        <taxon>Pseudomonadati</taxon>
        <taxon>Pseudomonadota</taxon>
        <taxon>Alphaproteobacteria</taxon>
        <taxon>Hyphomicrobiales</taxon>
        <taxon>Rhizobiaceae</taxon>
        <taxon>Rhizobium/Agrobacterium group</taxon>
        <taxon>Rhizobium</taxon>
    </lineage>
</organism>
<keyword evidence="2" id="KW-0732">Signal</keyword>
<accession>A0AAN1BMY8</accession>
<dbReference type="Gene3D" id="3.90.70.190">
    <property type="entry name" value="Domain of unknown function (DUF5086)"/>
    <property type="match status" value="1"/>
</dbReference>
<dbReference type="Proteomes" id="UP000194159">
    <property type="component" value="Plasmid pRetNXC12e"/>
</dbReference>
<keyword evidence="3" id="KW-0614">Plasmid</keyword>
<protein>
    <submittedName>
        <fullName evidence="3">Uncharacterized protein</fullName>
    </submittedName>
</protein>